<evidence type="ECO:0000313" key="2">
    <source>
        <dbReference type="EMBL" id="MEX0407307.1"/>
    </source>
</evidence>
<dbReference type="InterPro" id="IPR012340">
    <property type="entry name" value="NA-bd_OB-fold"/>
</dbReference>
<protein>
    <submittedName>
        <fullName evidence="2">OB-fold domain-containing protein</fullName>
    </submittedName>
</protein>
<dbReference type="RefSeq" id="WP_367955191.1">
    <property type="nucleotide sequence ID" value="NZ_JBDPGJ010000004.1"/>
</dbReference>
<evidence type="ECO:0000313" key="3">
    <source>
        <dbReference type="Proteomes" id="UP001556692"/>
    </source>
</evidence>
<dbReference type="Pfam" id="PF01796">
    <property type="entry name" value="OB_ChsH2_C"/>
    <property type="match status" value="1"/>
</dbReference>
<sequence>MNGSSAGTFVPEPSWLTLPFWEHANRGVLCRQKCASCGYDMFPPQFACRRCLGTDLPWVSSSGRGRIYSFTILDMGTDGRPLPQQKVLADVDLEEGWHMMTNVVGCPPDRVSFGMEVRVVWQRLSDRINLPVFVPE</sequence>
<dbReference type="SUPFAM" id="SSF50249">
    <property type="entry name" value="Nucleic acid-binding proteins"/>
    <property type="match status" value="1"/>
</dbReference>
<dbReference type="EMBL" id="JBDPGJ010000004">
    <property type="protein sequence ID" value="MEX0407307.1"/>
    <property type="molecule type" value="Genomic_DNA"/>
</dbReference>
<feature type="domain" description="ChsH2 C-terminal OB-fold" evidence="1">
    <location>
        <begin position="58"/>
        <end position="122"/>
    </location>
</feature>
<gene>
    <name evidence="2" type="ORF">ABGN05_16735</name>
</gene>
<dbReference type="PANTHER" id="PTHR34075">
    <property type="entry name" value="BLR3430 PROTEIN"/>
    <property type="match status" value="1"/>
</dbReference>
<dbReference type="Gene3D" id="6.10.30.10">
    <property type="match status" value="1"/>
</dbReference>
<keyword evidence="3" id="KW-1185">Reference proteome</keyword>
<dbReference type="InterPro" id="IPR052513">
    <property type="entry name" value="Thioester_dehydratase-like"/>
</dbReference>
<dbReference type="Proteomes" id="UP001556692">
    <property type="component" value="Unassembled WGS sequence"/>
</dbReference>
<dbReference type="InterPro" id="IPR002878">
    <property type="entry name" value="ChsH2_C"/>
</dbReference>
<dbReference type="PANTHER" id="PTHR34075:SF5">
    <property type="entry name" value="BLR3430 PROTEIN"/>
    <property type="match status" value="1"/>
</dbReference>
<comment type="caution">
    <text evidence="2">The sequence shown here is derived from an EMBL/GenBank/DDBJ whole genome shotgun (WGS) entry which is preliminary data.</text>
</comment>
<organism evidence="2 3">
    <name type="scientific">Aquibium pacificus</name>
    <dbReference type="NCBI Taxonomy" id="3153579"/>
    <lineage>
        <taxon>Bacteria</taxon>
        <taxon>Pseudomonadati</taxon>
        <taxon>Pseudomonadota</taxon>
        <taxon>Alphaproteobacteria</taxon>
        <taxon>Hyphomicrobiales</taxon>
        <taxon>Phyllobacteriaceae</taxon>
        <taxon>Aquibium</taxon>
    </lineage>
</organism>
<name>A0ABV3SKK9_9HYPH</name>
<proteinExistence type="predicted"/>
<evidence type="ECO:0000259" key="1">
    <source>
        <dbReference type="Pfam" id="PF01796"/>
    </source>
</evidence>
<accession>A0ABV3SKK9</accession>
<reference evidence="2 3" key="1">
    <citation type="submission" date="2024-05" db="EMBL/GenBank/DDBJ databases">
        <authorList>
            <person name="Jiang F."/>
        </authorList>
    </citation>
    <scope>NUCLEOTIDE SEQUENCE [LARGE SCALE GENOMIC DNA]</scope>
    <source>
        <strain evidence="2 3">LZ166</strain>
    </source>
</reference>